<dbReference type="Gene3D" id="2.40.110.10">
    <property type="entry name" value="Butyryl-CoA Dehydrogenase, subunit A, domain 2"/>
    <property type="match status" value="1"/>
</dbReference>
<comment type="caution">
    <text evidence="7">The sequence shown here is derived from an EMBL/GenBank/DDBJ whole genome shotgun (WGS) entry which is preliminary data.</text>
</comment>
<name>A0ABV8GNQ6_9ACTN</name>
<keyword evidence="4" id="KW-0274">FAD</keyword>
<keyword evidence="3" id="KW-0285">Flavoprotein</keyword>
<dbReference type="InterPro" id="IPR037069">
    <property type="entry name" value="AcylCoA_DH/ox_N_sf"/>
</dbReference>
<dbReference type="Gene3D" id="1.10.540.10">
    <property type="entry name" value="Acyl-CoA dehydrogenase/oxidase, N-terminal domain"/>
    <property type="match status" value="1"/>
</dbReference>
<dbReference type="InterPro" id="IPR036250">
    <property type="entry name" value="AcylCo_DH-like_C"/>
</dbReference>
<gene>
    <name evidence="7" type="ORF">ACFOY2_50845</name>
</gene>
<dbReference type="InterPro" id="IPR009100">
    <property type="entry name" value="AcylCoA_DH/oxidase_NM_dom_sf"/>
</dbReference>
<dbReference type="PANTHER" id="PTHR43884:SF12">
    <property type="entry name" value="ISOVALERYL-COA DEHYDROGENASE, MITOCHONDRIAL-RELATED"/>
    <property type="match status" value="1"/>
</dbReference>
<evidence type="ECO:0000256" key="4">
    <source>
        <dbReference type="ARBA" id="ARBA00022827"/>
    </source>
</evidence>
<evidence type="ECO:0000256" key="3">
    <source>
        <dbReference type="ARBA" id="ARBA00022630"/>
    </source>
</evidence>
<dbReference type="Proteomes" id="UP001595851">
    <property type="component" value="Unassembled WGS sequence"/>
</dbReference>
<dbReference type="InterPro" id="IPR046373">
    <property type="entry name" value="Acyl-CoA_Oxase/DH_mid-dom_sf"/>
</dbReference>
<protein>
    <submittedName>
        <fullName evidence="7">Acyl-CoA dehydrogenase family protein</fullName>
        <ecNumber evidence="7">1.-.-.-</ecNumber>
    </submittedName>
</protein>
<dbReference type="SUPFAM" id="SSF47203">
    <property type="entry name" value="Acyl-CoA dehydrogenase C-terminal domain-like"/>
    <property type="match status" value="1"/>
</dbReference>
<reference evidence="8" key="1">
    <citation type="journal article" date="2019" name="Int. J. Syst. Evol. Microbiol.">
        <title>The Global Catalogue of Microorganisms (GCM) 10K type strain sequencing project: providing services to taxonomists for standard genome sequencing and annotation.</title>
        <authorList>
            <consortium name="The Broad Institute Genomics Platform"/>
            <consortium name="The Broad Institute Genome Sequencing Center for Infectious Disease"/>
            <person name="Wu L."/>
            <person name="Ma J."/>
        </authorList>
    </citation>
    <scope>NUCLEOTIDE SEQUENCE [LARGE SCALE GENOMIC DNA]</scope>
    <source>
        <strain evidence="8">TBRC 1276</strain>
    </source>
</reference>
<dbReference type="SUPFAM" id="SSF56645">
    <property type="entry name" value="Acyl-CoA dehydrogenase NM domain-like"/>
    <property type="match status" value="1"/>
</dbReference>
<accession>A0ABV8GNQ6</accession>
<organism evidence="7 8">
    <name type="scientific">Nonomuraea purpurea</name>
    <dbReference type="NCBI Taxonomy" id="1849276"/>
    <lineage>
        <taxon>Bacteria</taxon>
        <taxon>Bacillati</taxon>
        <taxon>Actinomycetota</taxon>
        <taxon>Actinomycetes</taxon>
        <taxon>Streptosporangiales</taxon>
        <taxon>Streptosporangiaceae</taxon>
        <taxon>Nonomuraea</taxon>
    </lineage>
</organism>
<evidence type="ECO:0000313" key="8">
    <source>
        <dbReference type="Proteomes" id="UP001595851"/>
    </source>
</evidence>
<dbReference type="EC" id="1.-.-.-" evidence="7"/>
<sequence length="391" mass="41551">MNPVDVAAQAMPALAEQAAQVDATATFPETGVKALRENGLMGLLVPAEYGGMNGDLGDLVDVAMTLASGCLSTAMIWAMHCQQVDALVRHASPELRADLLPRIARGEVYIASVTTEPAKGGHLLTAVAPLRASDDHIELRRAAPVVTGGEHADGYLITMRAAEEAAEQAVTLVYAGRDQLTRQAKGGWDSLGMRATSSVALDLSGAVSAHQIVGEPGGFRRVAVDSVIPAGHLGWAACWLGAARAGLSDVVRLASSSKRPSSLDLGSDLVRERLARVRIDLELVSAYLHVVRAEVLERRRTGESLDAPAVQIHLNTLKVTAAELTFNAVHRLVQLVGMSTGYLKTSPIPLERHFRDLRSASLNYADDRLLTAIGALSLMDRAVQLTLVSRS</sequence>
<comment type="similarity">
    <text evidence="2">Belongs to the acyl-CoA dehydrogenase family.</text>
</comment>
<dbReference type="GO" id="GO:0016491">
    <property type="term" value="F:oxidoreductase activity"/>
    <property type="evidence" value="ECO:0007669"/>
    <property type="project" value="UniProtKB-KW"/>
</dbReference>
<dbReference type="Pfam" id="PF00441">
    <property type="entry name" value="Acyl-CoA_dh_1"/>
    <property type="match status" value="1"/>
</dbReference>
<proteinExistence type="inferred from homology"/>
<dbReference type="EMBL" id="JBHSBI010000047">
    <property type="protein sequence ID" value="MFC4015588.1"/>
    <property type="molecule type" value="Genomic_DNA"/>
</dbReference>
<dbReference type="Gene3D" id="1.20.140.10">
    <property type="entry name" value="Butyryl-CoA Dehydrogenase, subunit A, domain 3"/>
    <property type="match status" value="1"/>
</dbReference>
<evidence type="ECO:0000259" key="5">
    <source>
        <dbReference type="Pfam" id="PF00441"/>
    </source>
</evidence>
<evidence type="ECO:0000259" key="6">
    <source>
        <dbReference type="Pfam" id="PF02771"/>
    </source>
</evidence>
<dbReference type="Pfam" id="PF02771">
    <property type="entry name" value="Acyl-CoA_dh_N"/>
    <property type="match status" value="1"/>
</dbReference>
<dbReference type="InterPro" id="IPR013786">
    <property type="entry name" value="AcylCoA_DH/ox_N"/>
</dbReference>
<keyword evidence="8" id="KW-1185">Reference proteome</keyword>
<evidence type="ECO:0000256" key="2">
    <source>
        <dbReference type="ARBA" id="ARBA00009347"/>
    </source>
</evidence>
<dbReference type="RefSeq" id="WP_379535401.1">
    <property type="nucleotide sequence ID" value="NZ_JBHSBI010000047.1"/>
</dbReference>
<evidence type="ECO:0000256" key="1">
    <source>
        <dbReference type="ARBA" id="ARBA00001974"/>
    </source>
</evidence>
<feature type="domain" description="Acyl-CoA dehydrogenase/oxidase N-terminal" evidence="6">
    <location>
        <begin position="13"/>
        <end position="107"/>
    </location>
</feature>
<feature type="domain" description="Acyl-CoA dehydrogenase/oxidase C-terminal" evidence="5">
    <location>
        <begin position="232"/>
        <end position="360"/>
    </location>
</feature>
<comment type="cofactor">
    <cofactor evidence="1">
        <name>FAD</name>
        <dbReference type="ChEBI" id="CHEBI:57692"/>
    </cofactor>
</comment>
<dbReference type="PIRSF" id="PIRSF016578">
    <property type="entry name" value="HsaA"/>
    <property type="match status" value="1"/>
</dbReference>
<dbReference type="PANTHER" id="PTHR43884">
    <property type="entry name" value="ACYL-COA DEHYDROGENASE"/>
    <property type="match status" value="1"/>
</dbReference>
<keyword evidence="7" id="KW-0560">Oxidoreductase</keyword>
<dbReference type="InterPro" id="IPR009075">
    <property type="entry name" value="AcylCo_DH/oxidase_C"/>
</dbReference>
<evidence type="ECO:0000313" key="7">
    <source>
        <dbReference type="EMBL" id="MFC4015588.1"/>
    </source>
</evidence>